<feature type="domain" description="AAA ATPase AAA+ lid" evidence="6">
    <location>
        <begin position="1113"/>
        <end position="1149"/>
    </location>
</feature>
<dbReference type="Gene3D" id="3.40.50.300">
    <property type="entry name" value="P-loop containing nucleotide triphosphate hydrolases"/>
    <property type="match status" value="1"/>
</dbReference>
<evidence type="ECO:0000256" key="1">
    <source>
        <dbReference type="ARBA" id="ARBA00022574"/>
    </source>
</evidence>
<feature type="compositionally biased region" description="Basic and acidic residues" evidence="5">
    <location>
        <begin position="115"/>
        <end position="136"/>
    </location>
</feature>
<evidence type="ECO:0000313" key="7">
    <source>
        <dbReference type="EMBL" id="CRK11874.1"/>
    </source>
</evidence>
<dbReference type="STRING" id="100787.A0A0G4KQ62"/>
<dbReference type="Pfam" id="PF17862">
    <property type="entry name" value="AAA_lid_3"/>
    <property type="match status" value="1"/>
</dbReference>
<evidence type="ECO:0000256" key="5">
    <source>
        <dbReference type="SAM" id="MobiDB-lite"/>
    </source>
</evidence>
<dbReference type="EMBL" id="CVQH01003335">
    <property type="protein sequence ID" value="CRK11874.1"/>
    <property type="molecule type" value="Genomic_DNA"/>
</dbReference>
<dbReference type="SMART" id="SM00320">
    <property type="entry name" value="WD40"/>
    <property type="match status" value="5"/>
</dbReference>
<dbReference type="SUPFAM" id="SSF50978">
    <property type="entry name" value="WD40 repeat-like"/>
    <property type="match status" value="1"/>
</dbReference>
<dbReference type="Gene3D" id="2.130.10.10">
    <property type="entry name" value="YVTN repeat-like/Quinoprotein amine dehydrogenase"/>
    <property type="match status" value="1"/>
</dbReference>
<dbReference type="InterPro" id="IPR027417">
    <property type="entry name" value="P-loop_NTPase"/>
</dbReference>
<evidence type="ECO:0000256" key="2">
    <source>
        <dbReference type="ARBA" id="ARBA00022737"/>
    </source>
</evidence>
<feature type="repeat" description="WD" evidence="4">
    <location>
        <begin position="260"/>
        <end position="307"/>
    </location>
</feature>
<dbReference type="PANTHER" id="PTHR19920">
    <property type="entry name" value="WD40 PROTEIN CIAO1"/>
    <property type="match status" value="1"/>
</dbReference>
<evidence type="ECO:0000256" key="3">
    <source>
        <dbReference type="HAMAP-Rule" id="MF_03037"/>
    </source>
</evidence>
<dbReference type="Pfam" id="PF00400">
    <property type="entry name" value="WD40"/>
    <property type="match status" value="5"/>
</dbReference>
<feature type="region of interest" description="Disordered" evidence="5">
    <location>
        <begin position="978"/>
        <end position="1004"/>
    </location>
</feature>
<dbReference type="PANTHER" id="PTHR19920:SF0">
    <property type="entry name" value="CYTOSOLIC IRON-SULFUR PROTEIN ASSEMBLY PROTEIN CIAO1-RELATED"/>
    <property type="match status" value="1"/>
</dbReference>
<evidence type="ECO:0000259" key="6">
    <source>
        <dbReference type="Pfam" id="PF17862"/>
    </source>
</evidence>
<feature type="region of interest" description="Disordered" evidence="5">
    <location>
        <begin position="115"/>
        <end position="141"/>
    </location>
</feature>
<name>A0A0G4KQ62_VERLO</name>
<dbReference type="InterPro" id="IPR036322">
    <property type="entry name" value="WD40_repeat_dom_sf"/>
</dbReference>
<dbReference type="PROSITE" id="PS50082">
    <property type="entry name" value="WD_REPEATS_2"/>
    <property type="match status" value="3"/>
</dbReference>
<protein>
    <recommendedName>
        <fullName evidence="3">Probable cytosolic iron-sulfur protein assembly protein 1</fullName>
    </recommendedName>
</protein>
<dbReference type="PROSITE" id="PS50294">
    <property type="entry name" value="WD_REPEATS_REGION"/>
    <property type="match status" value="1"/>
</dbReference>
<dbReference type="GO" id="GO:0097361">
    <property type="term" value="C:cytosolic [4Fe-4S] assembly targeting complex"/>
    <property type="evidence" value="ECO:0007669"/>
    <property type="project" value="InterPro"/>
</dbReference>
<accession>A0A0G4KQ62</accession>
<dbReference type="GO" id="GO:0016226">
    <property type="term" value="P:iron-sulfur cluster assembly"/>
    <property type="evidence" value="ECO:0007669"/>
    <property type="project" value="UniProtKB-UniRule"/>
</dbReference>
<dbReference type="InterPro" id="IPR028608">
    <property type="entry name" value="CIAO1/Cia1"/>
</dbReference>
<dbReference type="Proteomes" id="UP000044602">
    <property type="component" value="Unassembled WGS sequence"/>
</dbReference>
<dbReference type="SUPFAM" id="SSF52540">
    <property type="entry name" value="P-loop containing nucleoside triphosphate hydrolases"/>
    <property type="match status" value="1"/>
</dbReference>
<comment type="similarity">
    <text evidence="3">Belongs to the WD repeat CIA1 family.</text>
</comment>
<comment type="function">
    <text evidence="3">Essential component of the cytosolic iron-sulfur (Fe/S) protein assembly machinery. Required for the maturation of extramitochondrial Fe/S proteins.</text>
</comment>
<keyword evidence="1 4" id="KW-0853">WD repeat</keyword>
<sequence>MPSVAEVPPGGPASTPEVKITSLPPLKPDLFERAWSSTPHPTLPLLATAHGKSVTIFSLASLASHSTLTGGHTRSVRSVSWKPNLPPHQLCLVTGSFDSTAGVWRWDGDLPFSEKEAGASRETEVKAASRPSRADADSDVDSTDAKDWEFTLVLEGHDSEIKSAVFAPSGAYLATCSRDQTVWIWEDVGATEGDDEWETVAVLNEHEGDMKALAWCPDVPNRNTRSGVYSSDVLASASYDNTVRIWREDGDGEWVCVAVLEGHEGTVWGVQWESRPRTDGAFPRLLTYSADKTIRVWTLRQEEDDAAATNESTTAPSDGTFRGGLGGIPNTMRQSLREDWYCSEVLPTAHTRDIYSATWSASTGLIASTGSDGVIAVFGEDEKAEVGNRWRLLTTVPNAHGPYEVNHITWCRRYDAGTERKGEEEMLITTGDEGLVVLDQASFDESVLRTAQAGLLSGNDLEAVSRRIGVLGETAQWLDQCLGDMWSPAFMRPSSESEFPKDLSIAFLEAKSTSDIVSIILSPERKVDLPRHKLLSKDKRKKVASDDDFLRARIDDHIRRIGSQEEASAENEPPVVNEKLPPSLEEHGSRIYDNKLLGELASAVRAELHLRPDENWVRRELKRPLVVVNIPNYNGTYPSQRLLKRVAAQVDANLIRIDAQDLAALVGGYLGQDSAYYKGSMSMLAYRTAEMNGRLEKGAETSTVSADDEMSGDIEAAWVNIRQHGSGSAYKSPLEEELQKIKEGAKDYVLPSVDRWENLKINAALDHMVQAAIAKSTEAQQPLIIHVDNYVELTMTLEGALLLGRLRSIVDGLWRDGKRVALVGTSANEDPSEQYVSTLGEIAAEECLITFPLQHQRIPDWQAKKERREAMDFVQENLRNVLAVSRSMNGDFESESEHFSTLLSSLNLSHRLSQTPDGIDIDLSAFPPSFTTSVLSGPDVYHIARLFHGLKLNQPSTKTALQIFLDVIGSHSANIVHASNKADEEKETSSSSRTTTQQKAEPERVQVGGHKYNEFEKKLLTGLVDVKEIRTTFADVHAPPATISALKLLTSLSLWDGMSDTKAFIMVATNRPFDLDDAVLRRLPRKILVDLPLQEDRESILRILLKGEQLDASVSIEDIARRTVLYSGSDLKNLTVAAAMAAVQEELEQAALHTGSEPYVYPERRTLLKRHFDKASGEIAASISEDMDSLKSIRKFDQKYGDQRSRNHKPKTMGFGIMPTPTDAEDARVRPAVPA</sequence>
<reference evidence="7 8" key="1">
    <citation type="submission" date="2015-05" db="EMBL/GenBank/DDBJ databases">
        <authorList>
            <person name="Wang D.B."/>
            <person name="Wang M."/>
        </authorList>
    </citation>
    <scope>NUCLEOTIDE SEQUENCE [LARGE SCALE GENOMIC DNA]</scope>
    <source>
        <strain evidence="7">VL1</strain>
    </source>
</reference>
<organism evidence="7 8">
    <name type="scientific">Verticillium longisporum</name>
    <name type="common">Verticillium dahliae var. longisporum</name>
    <dbReference type="NCBI Taxonomy" id="100787"/>
    <lineage>
        <taxon>Eukaryota</taxon>
        <taxon>Fungi</taxon>
        <taxon>Dikarya</taxon>
        <taxon>Ascomycota</taxon>
        <taxon>Pezizomycotina</taxon>
        <taxon>Sordariomycetes</taxon>
        <taxon>Hypocreomycetidae</taxon>
        <taxon>Glomerellales</taxon>
        <taxon>Plectosphaerellaceae</taxon>
        <taxon>Verticillium</taxon>
    </lineage>
</organism>
<keyword evidence="8" id="KW-1185">Reference proteome</keyword>
<proteinExistence type="inferred from homology"/>
<dbReference type="InterPro" id="IPR001680">
    <property type="entry name" value="WD40_rpt"/>
</dbReference>
<feature type="repeat" description="WD" evidence="4">
    <location>
        <begin position="69"/>
        <end position="104"/>
    </location>
</feature>
<feature type="repeat" description="WD" evidence="4">
    <location>
        <begin position="154"/>
        <end position="186"/>
    </location>
</feature>
<dbReference type="Gene3D" id="1.10.8.60">
    <property type="match status" value="1"/>
</dbReference>
<dbReference type="InterPro" id="IPR015943">
    <property type="entry name" value="WD40/YVTN_repeat-like_dom_sf"/>
</dbReference>
<evidence type="ECO:0000256" key="4">
    <source>
        <dbReference type="PROSITE-ProRule" id="PRU00221"/>
    </source>
</evidence>
<gene>
    <name evidence="3" type="primary">CIA1</name>
    <name evidence="7" type="ORF">BN1708_002314</name>
</gene>
<feature type="region of interest" description="Disordered" evidence="5">
    <location>
        <begin position="1198"/>
        <end position="1235"/>
    </location>
</feature>
<dbReference type="AlphaFoldDB" id="A0A0G4KQ62"/>
<dbReference type="InterPro" id="IPR041569">
    <property type="entry name" value="AAA_lid_3"/>
</dbReference>
<dbReference type="HAMAP" id="MF_03037">
    <property type="entry name" value="ciao1"/>
    <property type="match status" value="1"/>
</dbReference>
<keyword evidence="2" id="KW-0677">Repeat</keyword>
<feature type="region of interest" description="Disordered" evidence="5">
    <location>
        <begin position="304"/>
        <end position="326"/>
    </location>
</feature>
<evidence type="ECO:0000313" key="8">
    <source>
        <dbReference type="Proteomes" id="UP000044602"/>
    </source>
</evidence>